<evidence type="ECO:0000256" key="3">
    <source>
        <dbReference type="ARBA" id="ARBA00022801"/>
    </source>
</evidence>
<dbReference type="SUPFAM" id="SSF52821">
    <property type="entry name" value="Rhodanese/Cell cycle control phosphatase"/>
    <property type="match status" value="1"/>
</dbReference>
<dbReference type="InterPro" id="IPR000751">
    <property type="entry name" value="MPI_Phosphatase"/>
</dbReference>
<dbReference type="CDD" id="cd01530">
    <property type="entry name" value="Cdc25"/>
    <property type="match status" value="1"/>
</dbReference>
<evidence type="ECO:0000256" key="1">
    <source>
        <dbReference type="ARBA" id="ARBA00011065"/>
    </source>
</evidence>
<dbReference type="AlphaFoldDB" id="A0ABD3UC09"/>
<dbReference type="EC" id="3.1.3.48" evidence="6"/>
<keyword evidence="2 6" id="KW-0132">Cell division</keyword>
<dbReference type="GO" id="GO:0004725">
    <property type="term" value="F:protein tyrosine phosphatase activity"/>
    <property type="evidence" value="ECO:0007669"/>
    <property type="project" value="UniProtKB-UniRule"/>
</dbReference>
<keyword evidence="5 6" id="KW-0131">Cell cycle</keyword>
<evidence type="ECO:0000259" key="7">
    <source>
        <dbReference type="PROSITE" id="PS50206"/>
    </source>
</evidence>
<evidence type="ECO:0000256" key="6">
    <source>
        <dbReference type="RuleBase" id="RU368028"/>
    </source>
</evidence>
<evidence type="ECO:0000256" key="4">
    <source>
        <dbReference type="ARBA" id="ARBA00022912"/>
    </source>
</evidence>
<organism evidence="8 9">
    <name type="scientific">Sinanodonta woodiana</name>
    <name type="common">Chinese pond mussel</name>
    <name type="synonym">Anodonta woodiana</name>
    <dbReference type="NCBI Taxonomy" id="1069815"/>
    <lineage>
        <taxon>Eukaryota</taxon>
        <taxon>Metazoa</taxon>
        <taxon>Spiralia</taxon>
        <taxon>Lophotrochozoa</taxon>
        <taxon>Mollusca</taxon>
        <taxon>Bivalvia</taxon>
        <taxon>Autobranchia</taxon>
        <taxon>Heteroconchia</taxon>
        <taxon>Palaeoheterodonta</taxon>
        <taxon>Unionida</taxon>
        <taxon>Unionoidea</taxon>
        <taxon>Unionidae</taxon>
        <taxon>Unioninae</taxon>
        <taxon>Sinanodonta</taxon>
    </lineage>
</organism>
<dbReference type="PROSITE" id="PS50206">
    <property type="entry name" value="RHODANESE_3"/>
    <property type="match status" value="1"/>
</dbReference>
<dbReference type="PANTHER" id="PTHR10828">
    <property type="entry name" value="M-PHASE INDUCER PHOSPHATASE DUAL SPECIFICITY PHOSPHATASE CDC25"/>
    <property type="match status" value="1"/>
</dbReference>
<dbReference type="SMART" id="SM00450">
    <property type="entry name" value="RHOD"/>
    <property type="match status" value="1"/>
</dbReference>
<comment type="function">
    <text evidence="6">Tyrosine protein phosphatase which functions as a dosage-dependent inducer of mitotic progression.</text>
</comment>
<gene>
    <name evidence="8" type="ORF">ACJMK2_017969</name>
</gene>
<dbReference type="FunFam" id="3.40.250.10:FF:000036">
    <property type="entry name" value="M-phase inducer phosphatase"/>
    <property type="match status" value="1"/>
</dbReference>
<feature type="domain" description="Rhodanese" evidence="7">
    <location>
        <begin position="241"/>
        <end position="348"/>
    </location>
</feature>
<dbReference type="GO" id="GO:0051301">
    <property type="term" value="P:cell division"/>
    <property type="evidence" value="ECO:0007669"/>
    <property type="project" value="UniProtKB-UniRule"/>
</dbReference>
<sequence length="389" mass="44376">MFSPTTWKDFLPYENMRHSSRLIMDDTEYDFVIADAVSKNLYVDRKDALLSDGTKLGTILPMLSFTLEKDDEEIGSITPSIKRSFSGFSPDEDSGLGWDRDKNSPFMLSRSRLAALKMDDVTKPQSSMWSPHEIKGQERNIVQKRLFISQESMSGTKRPLKDACTPVFKKTRSSNITSGENIADAKVSVIDAVDRLSGEPGLIANGTRSYCLPTVPGKHRDLTSISCHTMAALVRGNYSDDIGKVTIIDCRYPYEYNGGHIKGAVNIYLREGIRKLLSLPRDQSVHKNHIIVFHCEFSSERGPKMYRFLRSEDRELHKENYPQLSYPEVYLLDGGYKAFFESYKELCEPDKYTPMLNNDNAEDLRHFRAASKSSATKMKRHQSRQAFRF</sequence>
<proteinExistence type="inferred from homology"/>
<dbReference type="GO" id="GO:0032502">
    <property type="term" value="P:developmental process"/>
    <property type="evidence" value="ECO:0007669"/>
    <property type="project" value="UniProtKB-ARBA"/>
</dbReference>
<dbReference type="GO" id="GO:0009794">
    <property type="term" value="P:regulation of mitotic cell cycle, embryonic"/>
    <property type="evidence" value="ECO:0007669"/>
    <property type="project" value="UniProtKB-ARBA"/>
</dbReference>
<evidence type="ECO:0000313" key="9">
    <source>
        <dbReference type="Proteomes" id="UP001634394"/>
    </source>
</evidence>
<accession>A0ABD3UC09</accession>
<protein>
    <recommendedName>
        <fullName evidence="6">M-phase inducer phosphatase</fullName>
        <ecNumber evidence="6">3.1.3.48</ecNumber>
    </recommendedName>
</protein>
<evidence type="ECO:0000256" key="2">
    <source>
        <dbReference type="ARBA" id="ARBA00022618"/>
    </source>
</evidence>
<dbReference type="Pfam" id="PF00581">
    <property type="entry name" value="Rhodanese"/>
    <property type="match status" value="1"/>
</dbReference>
<comment type="caution">
    <text evidence="8">The sequence shown here is derived from an EMBL/GenBank/DDBJ whole genome shotgun (WGS) entry which is preliminary data.</text>
</comment>
<dbReference type="Proteomes" id="UP001634394">
    <property type="component" value="Unassembled WGS sequence"/>
</dbReference>
<dbReference type="PANTHER" id="PTHR10828:SF17">
    <property type="entry name" value="PROTEIN-TYROSINE-PHOSPHATASE"/>
    <property type="match status" value="1"/>
</dbReference>
<dbReference type="EMBL" id="JBJQND010000016">
    <property type="protein sequence ID" value="KAL3847037.1"/>
    <property type="molecule type" value="Genomic_DNA"/>
</dbReference>
<dbReference type="InterPro" id="IPR036873">
    <property type="entry name" value="Rhodanese-like_dom_sf"/>
</dbReference>
<keyword evidence="4 6" id="KW-0904">Protein phosphatase</keyword>
<dbReference type="Gene3D" id="3.40.250.10">
    <property type="entry name" value="Rhodanese-like domain"/>
    <property type="match status" value="1"/>
</dbReference>
<evidence type="ECO:0000256" key="5">
    <source>
        <dbReference type="ARBA" id="ARBA00023306"/>
    </source>
</evidence>
<dbReference type="PRINTS" id="PR00716">
    <property type="entry name" value="MPIPHPHTASE"/>
</dbReference>
<name>A0ABD3UC09_SINWO</name>
<comment type="similarity">
    <text evidence="1 6">Belongs to the MPI phosphatase family.</text>
</comment>
<dbReference type="InterPro" id="IPR001763">
    <property type="entry name" value="Rhodanese-like_dom"/>
</dbReference>
<comment type="catalytic activity">
    <reaction evidence="6">
        <text>O-phospho-L-tyrosyl-[protein] + H2O = L-tyrosyl-[protein] + phosphate</text>
        <dbReference type="Rhea" id="RHEA:10684"/>
        <dbReference type="Rhea" id="RHEA-COMP:10136"/>
        <dbReference type="Rhea" id="RHEA-COMP:20101"/>
        <dbReference type="ChEBI" id="CHEBI:15377"/>
        <dbReference type="ChEBI" id="CHEBI:43474"/>
        <dbReference type="ChEBI" id="CHEBI:46858"/>
        <dbReference type="ChEBI" id="CHEBI:61978"/>
        <dbReference type="EC" id="3.1.3.48"/>
    </reaction>
</comment>
<keyword evidence="9" id="KW-1185">Reference proteome</keyword>
<keyword evidence="6" id="KW-0498">Mitosis</keyword>
<evidence type="ECO:0000313" key="8">
    <source>
        <dbReference type="EMBL" id="KAL3847037.1"/>
    </source>
</evidence>
<reference evidence="8 9" key="1">
    <citation type="submission" date="2024-11" db="EMBL/GenBank/DDBJ databases">
        <title>Chromosome-level genome assembly of the freshwater bivalve Anodonta woodiana.</title>
        <authorList>
            <person name="Chen X."/>
        </authorList>
    </citation>
    <scope>NUCLEOTIDE SEQUENCE [LARGE SCALE GENOMIC DNA]</scope>
    <source>
        <strain evidence="8">MN2024</strain>
        <tissue evidence="8">Gills</tissue>
    </source>
</reference>
<dbReference type="GO" id="GO:0005634">
    <property type="term" value="C:nucleus"/>
    <property type="evidence" value="ECO:0007669"/>
    <property type="project" value="UniProtKB-ARBA"/>
</dbReference>
<keyword evidence="3 6" id="KW-0378">Hydrolase</keyword>